<gene>
    <name evidence="1" type="ORF">TSTA_032620</name>
</gene>
<dbReference type="AlphaFoldDB" id="B8M846"/>
<name>B8M846_TALSN</name>
<evidence type="ECO:0000313" key="1">
    <source>
        <dbReference type="EMBL" id="EED20008.1"/>
    </source>
</evidence>
<dbReference type="Proteomes" id="UP000001745">
    <property type="component" value="Unassembled WGS sequence"/>
</dbReference>
<proteinExistence type="predicted"/>
<dbReference type="VEuPathDB" id="FungiDB:TSTA_032620"/>
<dbReference type="RefSeq" id="XP_002480442.1">
    <property type="nucleotide sequence ID" value="XM_002480397.1"/>
</dbReference>
<accession>B8M846</accession>
<protein>
    <submittedName>
        <fullName evidence="1">Uncharacterized protein</fullName>
    </submittedName>
</protein>
<dbReference type="GeneID" id="8099875"/>
<sequence>MLQSHRSQSPRAPVTLLAHLIAGSGALLMLPCLDSKVGTLRPTLHIPTALCQSEYAPLQTLGWAQRRAIGLNLQPLCAEGDCAQVNVLESNEEPMGWKGGAYSVHSVS</sequence>
<evidence type="ECO:0000313" key="2">
    <source>
        <dbReference type="Proteomes" id="UP000001745"/>
    </source>
</evidence>
<dbReference type="InParanoid" id="B8M846"/>
<dbReference type="EMBL" id="EQ962654">
    <property type="protein sequence ID" value="EED20008.1"/>
    <property type="molecule type" value="Genomic_DNA"/>
</dbReference>
<organism evidence="1 2">
    <name type="scientific">Talaromyces stipitatus (strain ATCC 10500 / CBS 375.48 / QM 6759 / NRRL 1006)</name>
    <name type="common">Penicillium stipitatum</name>
    <dbReference type="NCBI Taxonomy" id="441959"/>
    <lineage>
        <taxon>Eukaryota</taxon>
        <taxon>Fungi</taxon>
        <taxon>Dikarya</taxon>
        <taxon>Ascomycota</taxon>
        <taxon>Pezizomycotina</taxon>
        <taxon>Eurotiomycetes</taxon>
        <taxon>Eurotiomycetidae</taxon>
        <taxon>Eurotiales</taxon>
        <taxon>Trichocomaceae</taxon>
        <taxon>Talaromyces</taxon>
        <taxon>Talaromyces sect. Talaromyces</taxon>
    </lineage>
</organism>
<keyword evidence="2" id="KW-1185">Reference proteome</keyword>
<reference evidence="2" key="1">
    <citation type="journal article" date="2015" name="Genome Announc.">
        <title>Genome sequence of the AIDS-associated pathogen Penicillium marneffei (ATCC18224) and its near taxonomic relative Talaromyces stipitatus (ATCC10500).</title>
        <authorList>
            <person name="Nierman W.C."/>
            <person name="Fedorova-Abrams N.D."/>
            <person name="Andrianopoulos A."/>
        </authorList>
    </citation>
    <scope>NUCLEOTIDE SEQUENCE [LARGE SCALE GENOMIC DNA]</scope>
    <source>
        <strain evidence="2">ATCC 10500 / CBS 375.48 / QM 6759 / NRRL 1006</strain>
    </source>
</reference>
<dbReference type="HOGENOM" id="CLU_2198769_0_0_1"/>